<dbReference type="InterPro" id="IPR005024">
    <property type="entry name" value="Snf7_fam"/>
</dbReference>
<dbReference type="PANTHER" id="PTHR22761">
    <property type="entry name" value="CHARGED MULTIVESICULAR BODY PROTEIN"/>
    <property type="match status" value="1"/>
</dbReference>
<evidence type="ECO:0008006" key="5">
    <source>
        <dbReference type="Google" id="ProtNLM"/>
    </source>
</evidence>
<accession>A0A9R0JLC2</accession>
<dbReference type="GO" id="GO:0009898">
    <property type="term" value="C:cytoplasmic side of plasma membrane"/>
    <property type="evidence" value="ECO:0000318"/>
    <property type="project" value="GO_Central"/>
</dbReference>
<evidence type="ECO:0000313" key="3">
    <source>
        <dbReference type="RefSeq" id="XP_021838868.2"/>
    </source>
</evidence>
<dbReference type="KEGG" id="soe:110778626"/>
<organism evidence="2 4">
    <name type="scientific">Spinacia oleracea</name>
    <name type="common">Spinach</name>
    <dbReference type="NCBI Taxonomy" id="3562"/>
    <lineage>
        <taxon>Eukaryota</taxon>
        <taxon>Viridiplantae</taxon>
        <taxon>Streptophyta</taxon>
        <taxon>Embryophyta</taxon>
        <taxon>Tracheophyta</taxon>
        <taxon>Spermatophyta</taxon>
        <taxon>Magnoliopsida</taxon>
        <taxon>eudicotyledons</taxon>
        <taxon>Gunneridae</taxon>
        <taxon>Pentapetalae</taxon>
        <taxon>Caryophyllales</taxon>
        <taxon>Chenopodiaceae</taxon>
        <taxon>Chenopodioideae</taxon>
        <taxon>Anserineae</taxon>
        <taxon>Spinacia</taxon>
    </lineage>
</organism>
<dbReference type="GO" id="GO:0006900">
    <property type="term" value="P:vesicle budding from membrane"/>
    <property type="evidence" value="ECO:0000318"/>
    <property type="project" value="GO_Central"/>
</dbReference>
<feature type="region of interest" description="Disordered" evidence="1">
    <location>
        <begin position="412"/>
        <end position="431"/>
    </location>
</feature>
<dbReference type="GO" id="GO:0032511">
    <property type="term" value="P:late endosome to vacuole transport via multivesicular body sorting pathway"/>
    <property type="evidence" value="ECO:0000318"/>
    <property type="project" value="GO_Central"/>
</dbReference>
<dbReference type="AlphaFoldDB" id="A0A9R0JLC2"/>
<name>A0A9R0JLC2_SPIOL</name>
<dbReference type="Pfam" id="PF03357">
    <property type="entry name" value="Snf7"/>
    <property type="match status" value="1"/>
</dbReference>
<dbReference type="Pfam" id="PF25880">
    <property type="entry name" value="WHD_CHMP7_1st"/>
    <property type="match status" value="1"/>
</dbReference>
<keyword evidence="2" id="KW-1185">Reference proteome</keyword>
<evidence type="ECO:0000256" key="1">
    <source>
        <dbReference type="SAM" id="MobiDB-lite"/>
    </source>
</evidence>
<dbReference type="GO" id="GO:0005771">
    <property type="term" value="C:multivesicular body"/>
    <property type="evidence" value="ECO:0000318"/>
    <property type="project" value="GO_Central"/>
</dbReference>
<dbReference type="RefSeq" id="XP_021838868.2">
    <property type="nucleotide sequence ID" value="XM_021983176.2"/>
</dbReference>
<dbReference type="GO" id="GO:0000815">
    <property type="term" value="C:ESCRT III complex"/>
    <property type="evidence" value="ECO:0000318"/>
    <property type="project" value="GO_Central"/>
</dbReference>
<dbReference type="RefSeq" id="XP_021838869.2">
    <property type="nucleotide sequence ID" value="XM_021983177.2"/>
</dbReference>
<evidence type="ECO:0000313" key="2">
    <source>
        <dbReference type="Proteomes" id="UP000813463"/>
    </source>
</evidence>
<reference evidence="3 4" key="2">
    <citation type="submission" date="2025-05" db="UniProtKB">
        <authorList>
            <consortium name="RefSeq"/>
        </authorList>
    </citation>
    <scope>IDENTIFICATION</scope>
    <source>
        <tissue evidence="3 4">Leaf</tissue>
    </source>
</reference>
<gene>
    <name evidence="3 4" type="primary">LOC110778626</name>
</gene>
<protein>
    <recommendedName>
        <fullName evidence="5">Charged multivesicular body protein 7</fullName>
    </recommendedName>
</protein>
<sequence>MAEELKVVEFIREQVPDWDDDVKATARFKAFSGQRSDWESQFFFWRDLIIKIAREFDLLFLSPSQMKNCWFNRGGLSPLCLNDSLLEMYKAGNVLRVTDFGDPTSGRLSQLLKKLIHFSIVFRPSTSNDILNDRLILRVMLEEKSADVIKALSETHWTSSCIITMRKFESLFREHNEAYAVLCYLSGYGKARYISVKRKEELIEGVKVSLSSAAAPILPSTDSAILQLVWTLEELQKQLLVIDEQYKRLRISALAALKSGDKKLALRNARQLKLASESREKLTSLFNRVEEVLRAITDAESAKKVSEAIQLGALALKENRTDVEKVQMCLQELDEFRDSQEIIHNALESTSYTAMEDEDIEEELKRLDSQIRDENLMVSALKSKDDAIRNAGASVTPDSLCAAIVDLKLESETQETTQGPGNRTSLELEAA</sequence>
<dbReference type="Gene3D" id="6.10.140.1230">
    <property type="match status" value="1"/>
</dbReference>
<feature type="compositionally biased region" description="Polar residues" evidence="1">
    <location>
        <begin position="414"/>
        <end position="425"/>
    </location>
</feature>
<dbReference type="GeneID" id="110778626"/>
<dbReference type="Proteomes" id="UP000813463">
    <property type="component" value="Chromosome 1"/>
</dbReference>
<reference evidence="2" key="1">
    <citation type="journal article" date="2021" name="Nat. Commun.">
        <title>Genomic analyses provide insights into spinach domestication and the genetic basis of agronomic traits.</title>
        <authorList>
            <person name="Cai X."/>
            <person name="Sun X."/>
            <person name="Xu C."/>
            <person name="Sun H."/>
            <person name="Wang X."/>
            <person name="Ge C."/>
            <person name="Zhang Z."/>
            <person name="Wang Q."/>
            <person name="Fei Z."/>
            <person name="Jiao C."/>
            <person name="Wang Q."/>
        </authorList>
    </citation>
    <scope>NUCLEOTIDE SEQUENCE [LARGE SCALE GENOMIC DNA]</scope>
    <source>
        <strain evidence="2">cv. Varoflay</strain>
    </source>
</reference>
<dbReference type="PANTHER" id="PTHR22761:SF7">
    <property type="entry name" value="SNF7 FAMILY PROTEIN"/>
    <property type="match status" value="1"/>
</dbReference>
<evidence type="ECO:0000313" key="4">
    <source>
        <dbReference type="RefSeq" id="XP_021838869.2"/>
    </source>
</evidence>
<proteinExistence type="predicted"/>